<dbReference type="InterPro" id="IPR014729">
    <property type="entry name" value="Rossmann-like_a/b/a_fold"/>
</dbReference>
<dbReference type="GO" id="GO:0005524">
    <property type="term" value="F:ATP binding"/>
    <property type="evidence" value="ECO:0007669"/>
    <property type="project" value="UniProtKB-KW"/>
</dbReference>
<keyword evidence="11" id="KW-1185">Reference proteome</keyword>
<accession>A0A3S0IQ89</accession>
<keyword evidence="7" id="KW-0067">ATP-binding</keyword>
<feature type="domain" description="Arginosuccinate synthase C-terminal" evidence="9">
    <location>
        <begin position="175"/>
        <end position="388"/>
    </location>
</feature>
<dbReference type="SUPFAM" id="SSF52402">
    <property type="entry name" value="Adenine nucleotide alpha hydrolases-like"/>
    <property type="match status" value="1"/>
</dbReference>
<keyword evidence="3" id="KW-0055">Arginine biosynthesis</keyword>
<dbReference type="Proteomes" id="UP000282184">
    <property type="component" value="Unassembled WGS sequence"/>
</dbReference>
<evidence type="ECO:0000313" key="11">
    <source>
        <dbReference type="Proteomes" id="UP000282184"/>
    </source>
</evidence>
<keyword evidence="5" id="KW-0028">Amino-acid biosynthesis</keyword>
<dbReference type="EMBL" id="RXOF01000003">
    <property type="protein sequence ID" value="RTQ51587.1"/>
    <property type="molecule type" value="Genomic_DNA"/>
</dbReference>
<dbReference type="GO" id="GO:0005737">
    <property type="term" value="C:cytoplasm"/>
    <property type="evidence" value="ECO:0007669"/>
    <property type="project" value="TreeGrafter"/>
</dbReference>
<gene>
    <name evidence="10" type="primary">argG</name>
    <name evidence="10" type="ORF">EJV47_07240</name>
</gene>
<dbReference type="Gene3D" id="3.40.50.620">
    <property type="entry name" value="HUPs"/>
    <property type="match status" value="1"/>
</dbReference>
<dbReference type="GO" id="GO:0000050">
    <property type="term" value="P:urea cycle"/>
    <property type="evidence" value="ECO:0007669"/>
    <property type="project" value="TreeGrafter"/>
</dbReference>
<dbReference type="Gene3D" id="3.90.1260.10">
    <property type="entry name" value="Argininosuccinate synthetase, chain A, domain 2"/>
    <property type="match status" value="1"/>
</dbReference>
<keyword evidence="6" id="KW-0547">Nucleotide-binding</keyword>
<reference evidence="10 11" key="1">
    <citation type="submission" date="2018-12" db="EMBL/GenBank/DDBJ databases">
        <title>Hymenobacter gummosus sp. nov., isolated from a spring.</title>
        <authorList>
            <person name="Nie L."/>
        </authorList>
    </citation>
    <scope>NUCLEOTIDE SEQUENCE [LARGE SCALE GENOMIC DNA]</scope>
    <source>
        <strain evidence="10 11">KCTC 52166</strain>
    </source>
</reference>
<dbReference type="RefSeq" id="WP_126692478.1">
    <property type="nucleotide sequence ID" value="NZ_RXOF01000003.1"/>
</dbReference>
<evidence type="ECO:0000256" key="2">
    <source>
        <dbReference type="ARBA" id="ARBA00012286"/>
    </source>
</evidence>
<evidence type="ECO:0000256" key="4">
    <source>
        <dbReference type="ARBA" id="ARBA00022598"/>
    </source>
</evidence>
<proteinExistence type="predicted"/>
<sequence>MSQKKVVLAYSGGLDTSYCVVYLTRELGLEVHTVIVNSGGFSQEELAGIEKRAYEMGSKRHEVIDVTERFYQQCLRYLLAGNILKNDTYPLSVSAERMFQSLALAEYARENKADYIAHGSTGAGNDQVRFDVAFSVISPNTEILTPIRDLRLSRQQEIEYLQQNGVEMSWEKAKYSINKGIWGTSVGGVETLTSRQGLPESAWPTQLSKHEPQEISITFEQGEPVALNGEQMKPVDLIVALNELAGQYAIGRDTHVGDTILGIKGRVGFEAPAPLILIKGHHLLEKHVLSRWQLLHKDYIAGWYGTLLHEAQYLDPVMRDMEAFLESSQERVSGTVYVSLKPYQFELLGIESQFDMMQSKVATYGEENNAWDSRDAKGFIKIFSNQLRIHSSFNDEN</sequence>
<evidence type="ECO:0000313" key="10">
    <source>
        <dbReference type="EMBL" id="RTQ51587.1"/>
    </source>
</evidence>
<evidence type="ECO:0000256" key="7">
    <source>
        <dbReference type="ARBA" id="ARBA00022840"/>
    </source>
</evidence>
<name>A0A3S0IQ89_9BACT</name>
<dbReference type="AlphaFoldDB" id="A0A3S0IQ89"/>
<keyword evidence="4 10" id="KW-0436">Ligase</keyword>
<dbReference type="InterPro" id="IPR048267">
    <property type="entry name" value="Arginosuc_syn_N"/>
</dbReference>
<dbReference type="GO" id="GO:0006526">
    <property type="term" value="P:L-arginine biosynthetic process"/>
    <property type="evidence" value="ECO:0007669"/>
    <property type="project" value="UniProtKB-UniPathway"/>
</dbReference>
<dbReference type="EC" id="6.3.4.5" evidence="2"/>
<dbReference type="FunFam" id="3.40.50.620:FF:000019">
    <property type="entry name" value="Argininosuccinate synthase"/>
    <property type="match status" value="1"/>
</dbReference>
<comment type="caution">
    <text evidence="10">The sequence shown here is derived from an EMBL/GenBank/DDBJ whole genome shotgun (WGS) entry which is preliminary data.</text>
</comment>
<dbReference type="GO" id="GO:0004055">
    <property type="term" value="F:argininosuccinate synthase activity"/>
    <property type="evidence" value="ECO:0007669"/>
    <property type="project" value="UniProtKB-EC"/>
</dbReference>
<dbReference type="NCBIfam" id="TIGR00032">
    <property type="entry name" value="argG"/>
    <property type="match status" value="1"/>
</dbReference>
<evidence type="ECO:0000256" key="5">
    <source>
        <dbReference type="ARBA" id="ARBA00022605"/>
    </source>
</evidence>
<dbReference type="CDD" id="cd01999">
    <property type="entry name" value="ASS"/>
    <property type="match status" value="1"/>
</dbReference>
<comment type="pathway">
    <text evidence="1">Amino-acid biosynthesis; L-arginine biosynthesis; L-arginine from L-ornithine and carbamoyl phosphate: step 2/3.</text>
</comment>
<dbReference type="InterPro" id="IPR023434">
    <property type="entry name" value="Arginosuc_synth_type_1_subfam"/>
</dbReference>
<dbReference type="UniPathway" id="UPA00068">
    <property type="reaction ID" value="UER00113"/>
</dbReference>
<feature type="domain" description="Arginosuccinate synthase-like N-terminal" evidence="8">
    <location>
        <begin position="5"/>
        <end position="167"/>
    </location>
</feature>
<dbReference type="Pfam" id="PF00764">
    <property type="entry name" value="Arginosuc_synth"/>
    <property type="match status" value="1"/>
</dbReference>
<dbReference type="PANTHER" id="PTHR11587">
    <property type="entry name" value="ARGININOSUCCINATE SYNTHASE"/>
    <property type="match status" value="1"/>
</dbReference>
<evidence type="ECO:0000256" key="6">
    <source>
        <dbReference type="ARBA" id="ARBA00022741"/>
    </source>
</evidence>
<evidence type="ECO:0000256" key="1">
    <source>
        <dbReference type="ARBA" id="ARBA00004967"/>
    </source>
</evidence>
<dbReference type="InterPro" id="IPR048268">
    <property type="entry name" value="Arginosuc_syn_C"/>
</dbReference>
<dbReference type="PROSITE" id="PS00564">
    <property type="entry name" value="ARGININOSUCCIN_SYN_1"/>
    <property type="match status" value="1"/>
</dbReference>
<evidence type="ECO:0000259" key="8">
    <source>
        <dbReference type="Pfam" id="PF00764"/>
    </source>
</evidence>
<dbReference type="OrthoDB" id="9801641at2"/>
<dbReference type="SUPFAM" id="SSF69864">
    <property type="entry name" value="Argininosuccinate synthetase, C-terminal domain"/>
    <property type="match status" value="1"/>
</dbReference>
<protein>
    <recommendedName>
        <fullName evidence="2">argininosuccinate synthase</fullName>
        <ecNumber evidence="2">6.3.4.5</ecNumber>
    </recommendedName>
</protein>
<evidence type="ECO:0000259" key="9">
    <source>
        <dbReference type="Pfam" id="PF20979"/>
    </source>
</evidence>
<dbReference type="InterPro" id="IPR024074">
    <property type="entry name" value="AS_cat/multimer_dom_body"/>
</dbReference>
<dbReference type="PANTHER" id="PTHR11587:SF2">
    <property type="entry name" value="ARGININOSUCCINATE SYNTHASE"/>
    <property type="match status" value="1"/>
</dbReference>
<dbReference type="InterPro" id="IPR001518">
    <property type="entry name" value="Arginosuc_synth"/>
</dbReference>
<organism evidence="10 11">
    <name type="scientific">Hymenobacter gummosus</name>
    <dbReference type="NCBI Taxonomy" id="1776032"/>
    <lineage>
        <taxon>Bacteria</taxon>
        <taxon>Pseudomonadati</taxon>
        <taxon>Bacteroidota</taxon>
        <taxon>Cytophagia</taxon>
        <taxon>Cytophagales</taxon>
        <taxon>Hymenobacteraceae</taxon>
        <taxon>Hymenobacter</taxon>
    </lineage>
</organism>
<dbReference type="Pfam" id="PF20979">
    <property type="entry name" value="Arginosuc_syn_C"/>
    <property type="match status" value="1"/>
</dbReference>
<dbReference type="GO" id="GO:0000053">
    <property type="term" value="P:argininosuccinate metabolic process"/>
    <property type="evidence" value="ECO:0007669"/>
    <property type="project" value="TreeGrafter"/>
</dbReference>
<dbReference type="InterPro" id="IPR018223">
    <property type="entry name" value="Arginosuc_synth_CS"/>
</dbReference>
<evidence type="ECO:0000256" key="3">
    <source>
        <dbReference type="ARBA" id="ARBA00022571"/>
    </source>
</evidence>